<evidence type="ECO:0000256" key="3">
    <source>
        <dbReference type="ARBA" id="ARBA00022723"/>
    </source>
</evidence>
<dbReference type="Gene3D" id="1.20.120.520">
    <property type="entry name" value="nmb1532 protein domain like"/>
    <property type="match status" value="1"/>
</dbReference>
<sequence length="226" mass="25160">MDAFIDQPLGQLARRIAGATRVFDAHGLDFCCGGRHTLREAATSRGLDPQPIAQALQAVAALGTPTGERDWNSATPTELVDHLLTRFHAVHREQLPELVRLARKVEQVHGDRPDCPTGLADHLSSMQQALESHMQKEEQVLFPMFARGQGTLARMPIGVMRREHDHHGESLQHLMALTQDITPPRGACTTWRALYLGLATFRADLMVHIHLENNVLFERFAPALAH</sequence>
<dbReference type="NCBIfam" id="NF008221">
    <property type="entry name" value="PRK10992.1"/>
    <property type="match status" value="1"/>
</dbReference>
<proteinExistence type="predicted"/>
<evidence type="ECO:0000256" key="1">
    <source>
        <dbReference type="ARBA" id="ARBA00004496"/>
    </source>
</evidence>
<keyword evidence="7" id="KW-1185">Reference proteome</keyword>
<comment type="subcellular location">
    <subcellularLocation>
        <location evidence="1">Cytoplasm</location>
    </subcellularLocation>
</comment>
<keyword evidence="4" id="KW-0408">Iron</keyword>
<dbReference type="PANTHER" id="PTHR36438:SF1">
    <property type="entry name" value="IRON-SULFUR CLUSTER REPAIR PROTEIN YTFE"/>
    <property type="match status" value="1"/>
</dbReference>
<name>A0ABQ6C4C9_9BURK</name>
<organism evidence="6 7">
    <name type="scientific">Hydrogenophaga electricum</name>
    <dbReference type="NCBI Taxonomy" id="1230953"/>
    <lineage>
        <taxon>Bacteria</taxon>
        <taxon>Pseudomonadati</taxon>
        <taxon>Pseudomonadota</taxon>
        <taxon>Betaproteobacteria</taxon>
        <taxon>Burkholderiales</taxon>
        <taxon>Comamonadaceae</taxon>
        <taxon>Hydrogenophaga</taxon>
    </lineage>
</organism>
<comment type="caution">
    <text evidence="6">The sequence shown here is derived from an EMBL/GenBank/DDBJ whole genome shotgun (WGS) entry which is preliminary data.</text>
</comment>
<feature type="domain" description="Hemerythrin-like" evidence="5">
    <location>
        <begin position="81"/>
        <end position="219"/>
    </location>
</feature>
<evidence type="ECO:0000313" key="6">
    <source>
        <dbReference type="EMBL" id="GLS15178.1"/>
    </source>
</evidence>
<dbReference type="Proteomes" id="UP001156903">
    <property type="component" value="Unassembled WGS sequence"/>
</dbReference>
<dbReference type="NCBIfam" id="TIGR03652">
    <property type="entry name" value="FeS_repair_RIC"/>
    <property type="match status" value="1"/>
</dbReference>
<evidence type="ECO:0000256" key="2">
    <source>
        <dbReference type="ARBA" id="ARBA00022490"/>
    </source>
</evidence>
<dbReference type="InterPro" id="IPR019903">
    <property type="entry name" value="RIC_family"/>
</dbReference>
<gene>
    <name evidence="6" type="primary">ytfE</name>
    <name evidence="6" type="ORF">GCM10007935_26110</name>
</gene>
<evidence type="ECO:0000256" key="4">
    <source>
        <dbReference type="ARBA" id="ARBA00023004"/>
    </source>
</evidence>
<dbReference type="EMBL" id="BSPB01000021">
    <property type="protein sequence ID" value="GLS15178.1"/>
    <property type="molecule type" value="Genomic_DNA"/>
</dbReference>
<keyword evidence="2" id="KW-0963">Cytoplasm</keyword>
<dbReference type="PANTHER" id="PTHR36438">
    <property type="entry name" value="IRON-SULFUR CLUSTER REPAIR PROTEIN YTFE"/>
    <property type="match status" value="1"/>
</dbReference>
<dbReference type="InterPro" id="IPR012312">
    <property type="entry name" value="Hemerythrin-like"/>
</dbReference>
<evidence type="ECO:0000259" key="5">
    <source>
        <dbReference type="Pfam" id="PF01814"/>
    </source>
</evidence>
<dbReference type="RefSeq" id="WP_284308164.1">
    <property type="nucleotide sequence ID" value="NZ_BSPB01000021.1"/>
</dbReference>
<accession>A0ABQ6C4C9</accession>
<dbReference type="Pfam" id="PF01814">
    <property type="entry name" value="Hemerythrin"/>
    <property type="match status" value="1"/>
</dbReference>
<reference evidence="7" key="1">
    <citation type="journal article" date="2019" name="Int. J. Syst. Evol. Microbiol.">
        <title>The Global Catalogue of Microorganisms (GCM) 10K type strain sequencing project: providing services to taxonomists for standard genome sequencing and annotation.</title>
        <authorList>
            <consortium name="The Broad Institute Genomics Platform"/>
            <consortium name="The Broad Institute Genome Sequencing Center for Infectious Disease"/>
            <person name="Wu L."/>
            <person name="Ma J."/>
        </authorList>
    </citation>
    <scope>NUCLEOTIDE SEQUENCE [LARGE SCALE GENOMIC DNA]</scope>
    <source>
        <strain evidence="7">NBRC 109341</strain>
    </source>
</reference>
<keyword evidence="3" id="KW-0479">Metal-binding</keyword>
<dbReference type="Pfam" id="PF04405">
    <property type="entry name" value="ScdA_N"/>
    <property type="match status" value="1"/>
</dbReference>
<evidence type="ECO:0000313" key="7">
    <source>
        <dbReference type="Proteomes" id="UP001156903"/>
    </source>
</evidence>
<protein>
    <submittedName>
        <fullName evidence="6">Iron-sulfur cluster repair protein YtfE</fullName>
    </submittedName>
</protein>